<gene>
    <name evidence="4" type="ORF">ACFSJ3_06080</name>
</gene>
<dbReference type="InterPro" id="IPR000644">
    <property type="entry name" value="CBS_dom"/>
</dbReference>
<dbReference type="InterPro" id="IPR051257">
    <property type="entry name" value="Diverse_CBS-Domain"/>
</dbReference>
<evidence type="ECO:0000256" key="2">
    <source>
        <dbReference type="PROSITE-ProRule" id="PRU00703"/>
    </source>
</evidence>
<dbReference type="PROSITE" id="PS51371">
    <property type="entry name" value="CBS"/>
    <property type="match status" value="1"/>
</dbReference>
<keyword evidence="1 2" id="KW-0129">CBS domain</keyword>
<keyword evidence="5" id="KW-1185">Reference proteome</keyword>
<dbReference type="Gene3D" id="3.10.580.10">
    <property type="entry name" value="CBS-domain"/>
    <property type="match status" value="1"/>
</dbReference>
<evidence type="ECO:0000259" key="3">
    <source>
        <dbReference type="PROSITE" id="PS51371"/>
    </source>
</evidence>
<name>A0ABW4XL65_9GAMM</name>
<protein>
    <submittedName>
        <fullName evidence="4">CBS domain-containing protein</fullName>
    </submittedName>
</protein>
<organism evidence="4 5">
    <name type="scientific">Corallincola platygyrae</name>
    <dbReference type="NCBI Taxonomy" id="1193278"/>
    <lineage>
        <taxon>Bacteria</taxon>
        <taxon>Pseudomonadati</taxon>
        <taxon>Pseudomonadota</taxon>
        <taxon>Gammaproteobacteria</taxon>
        <taxon>Alteromonadales</taxon>
        <taxon>Psychromonadaceae</taxon>
        <taxon>Corallincola</taxon>
    </lineage>
</organism>
<comment type="caution">
    <text evidence="4">The sequence shown here is derived from an EMBL/GenBank/DDBJ whole genome shotgun (WGS) entry which is preliminary data.</text>
</comment>
<proteinExistence type="predicted"/>
<dbReference type="RefSeq" id="WP_345340378.1">
    <property type="nucleotide sequence ID" value="NZ_BAABLI010000014.1"/>
</dbReference>
<evidence type="ECO:0000313" key="5">
    <source>
        <dbReference type="Proteomes" id="UP001597380"/>
    </source>
</evidence>
<dbReference type="PANTHER" id="PTHR43080">
    <property type="entry name" value="CBS DOMAIN-CONTAINING PROTEIN CBSX3, MITOCHONDRIAL"/>
    <property type="match status" value="1"/>
</dbReference>
<dbReference type="InterPro" id="IPR046342">
    <property type="entry name" value="CBS_dom_sf"/>
</dbReference>
<dbReference type="EMBL" id="JBHUHT010000009">
    <property type="protein sequence ID" value="MFD2095549.1"/>
    <property type="molecule type" value="Genomic_DNA"/>
</dbReference>
<accession>A0ABW4XL65</accession>
<evidence type="ECO:0000313" key="4">
    <source>
        <dbReference type="EMBL" id="MFD2095549.1"/>
    </source>
</evidence>
<dbReference type="PANTHER" id="PTHR43080:SF2">
    <property type="entry name" value="CBS DOMAIN-CONTAINING PROTEIN"/>
    <property type="match status" value="1"/>
</dbReference>
<dbReference type="SUPFAM" id="SSF54631">
    <property type="entry name" value="CBS-domain pair"/>
    <property type="match status" value="1"/>
</dbReference>
<evidence type="ECO:0000256" key="1">
    <source>
        <dbReference type="ARBA" id="ARBA00023122"/>
    </source>
</evidence>
<dbReference type="SMART" id="SM00116">
    <property type="entry name" value="CBS"/>
    <property type="match status" value="2"/>
</dbReference>
<sequence>MSVHRVHVKQVMVDRYALVDGLITVKEALSIIRERDLDALIIDKRDPHDEFGMVLLSDIAKQVIAKDKAPERVNLYEIMAKPVVSVDPEMDVRYCARLFDRFGIHRAPVIAAGKVEGVVSYNDIVIKGFALNHSD</sequence>
<reference evidence="5" key="1">
    <citation type="journal article" date="2019" name="Int. J. Syst. Evol. Microbiol.">
        <title>The Global Catalogue of Microorganisms (GCM) 10K type strain sequencing project: providing services to taxonomists for standard genome sequencing and annotation.</title>
        <authorList>
            <consortium name="The Broad Institute Genomics Platform"/>
            <consortium name="The Broad Institute Genome Sequencing Center for Infectious Disease"/>
            <person name="Wu L."/>
            <person name="Ma J."/>
        </authorList>
    </citation>
    <scope>NUCLEOTIDE SEQUENCE [LARGE SCALE GENOMIC DNA]</scope>
    <source>
        <strain evidence="5">CGMCC 1.10992</strain>
    </source>
</reference>
<dbReference type="Proteomes" id="UP001597380">
    <property type="component" value="Unassembled WGS sequence"/>
</dbReference>
<dbReference type="Pfam" id="PF00571">
    <property type="entry name" value="CBS"/>
    <property type="match status" value="1"/>
</dbReference>
<feature type="domain" description="CBS" evidence="3">
    <location>
        <begin position="79"/>
        <end position="135"/>
    </location>
</feature>